<keyword evidence="1" id="KW-0472">Membrane</keyword>
<dbReference type="Proteomes" id="UP000198906">
    <property type="component" value="Unassembled WGS sequence"/>
</dbReference>
<feature type="transmembrane region" description="Helical" evidence="1">
    <location>
        <begin position="53"/>
        <end position="73"/>
    </location>
</feature>
<evidence type="ECO:0000313" key="4">
    <source>
        <dbReference type="Proteomes" id="UP000198906"/>
    </source>
</evidence>
<keyword evidence="4" id="KW-1185">Reference proteome</keyword>
<dbReference type="EMBL" id="FMHU01000002">
    <property type="protein sequence ID" value="SCL21748.1"/>
    <property type="molecule type" value="Genomic_DNA"/>
</dbReference>
<accession>A0A1C6RWE2</accession>
<evidence type="ECO:0000313" key="2">
    <source>
        <dbReference type="EMBL" id="SCL21527.1"/>
    </source>
</evidence>
<proteinExistence type="predicted"/>
<reference evidence="2" key="1">
    <citation type="submission" date="2016-06" db="EMBL/GenBank/DDBJ databases">
        <authorList>
            <person name="Kjaerup R.B."/>
            <person name="Dalgaard T.S."/>
            <person name="Juul-Madsen H.R."/>
        </authorList>
    </citation>
    <scope>NUCLEOTIDE SEQUENCE [LARGE SCALE GENOMIC DNA]</scope>
    <source>
        <strain evidence="2">DSM 46123</strain>
    </source>
</reference>
<feature type="transmembrane region" description="Helical" evidence="1">
    <location>
        <begin position="20"/>
        <end position="41"/>
    </location>
</feature>
<dbReference type="AlphaFoldDB" id="A0A1C6RWE2"/>
<keyword evidence="1" id="KW-1133">Transmembrane helix</keyword>
<sequence>MEYGPTQPGSTVPASQSTEPLWTVGGITAAVTATLALLVAFGLEVTDEQETAILGVVAVVAPLIVTAVARGRVYAPATVARLLSGRR</sequence>
<dbReference type="RefSeq" id="WP_091459227.1">
    <property type="nucleotide sequence ID" value="NZ_FMHU01000002.1"/>
</dbReference>
<keyword evidence="1" id="KW-0812">Transmembrane</keyword>
<evidence type="ECO:0000313" key="3">
    <source>
        <dbReference type="EMBL" id="SCL21748.1"/>
    </source>
</evidence>
<organism evidence="2 4">
    <name type="scientific">Micromonospora inyonensis</name>
    <dbReference type="NCBI Taxonomy" id="47866"/>
    <lineage>
        <taxon>Bacteria</taxon>
        <taxon>Bacillati</taxon>
        <taxon>Actinomycetota</taxon>
        <taxon>Actinomycetes</taxon>
        <taxon>Micromonosporales</taxon>
        <taxon>Micromonosporaceae</taxon>
        <taxon>Micromonospora</taxon>
    </lineage>
</organism>
<dbReference type="EMBL" id="FMHU01000002">
    <property type="protein sequence ID" value="SCL21527.1"/>
    <property type="molecule type" value="Genomic_DNA"/>
</dbReference>
<name>A0A1C6RWE2_9ACTN</name>
<evidence type="ECO:0000256" key="1">
    <source>
        <dbReference type="SAM" id="Phobius"/>
    </source>
</evidence>
<protein>
    <submittedName>
        <fullName evidence="2">Uncharacterized protein</fullName>
    </submittedName>
</protein>
<reference evidence="4" key="2">
    <citation type="submission" date="2016-06" db="EMBL/GenBank/DDBJ databases">
        <authorList>
            <person name="Varghese N."/>
        </authorList>
    </citation>
    <scope>NUCLEOTIDE SEQUENCE [LARGE SCALE GENOMIC DNA]</scope>
    <source>
        <strain evidence="4">DSM 46123</strain>
    </source>
</reference>
<gene>
    <name evidence="2" type="ORF">GA0074694_3061</name>
    <name evidence="3" type="ORF">GA0074694_3133</name>
</gene>
<dbReference type="STRING" id="47866.GA0074694_3061"/>